<keyword evidence="2" id="KW-1185">Reference proteome</keyword>
<gene>
    <name evidence="1" type="ORF">L9F63_017050</name>
</gene>
<reference evidence="1" key="2">
    <citation type="submission" date="2023-05" db="EMBL/GenBank/DDBJ databases">
        <authorList>
            <person name="Fouks B."/>
        </authorList>
    </citation>
    <scope>NUCLEOTIDE SEQUENCE</scope>
    <source>
        <strain evidence="1">Stay&amp;Tobe</strain>
        <tissue evidence="1">Testes</tissue>
    </source>
</reference>
<reference evidence="1" key="1">
    <citation type="journal article" date="2023" name="IScience">
        <title>Live-bearing cockroach genome reveals convergent evolutionary mechanisms linked to viviparity in insects and beyond.</title>
        <authorList>
            <person name="Fouks B."/>
            <person name="Harrison M.C."/>
            <person name="Mikhailova A.A."/>
            <person name="Marchal E."/>
            <person name="English S."/>
            <person name="Carruthers M."/>
            <person name="Jennings E.C."/>
            <person name="Chiamaka E.L."/>
            <person name="Frigard R.A."/>
            <person name="Pippel M."/>
            <person name="Attardo G.M."/>
            <person name="Benoit J.B."/>
            <person name="Bornberg-Bauer E."/>
            <person name="Tobe S.S."/>
        </authorList>
    </citation>
    <scope>NUCLEOTIDE SEQUENCE</scope>
    <source>
        <strain evidence="1">Stay&amp;Tobe</strain>
    </source>
</reference>
<accession>A0AAD8A1I2</accession>
<comment type="caution">
    <text evidence="1">The sequence shown here is derived from an EMBL/GenBank/DDBJ whole genome shotgun (WGS) entry which is preliminary data.</text>
</comment>
<dbReference type="AlphaFoldDB" id="A0AAD8A1I2"/>
<protein>
    <submittedName>
        <fullName evidence="1">Uncharacterized protein</fullName>
    </submittedName>
</protein>
<proteinExistence type="predicted"/>
<evidence type="ECO:0000313" key="2">
    <source>
        <dbReference type="Proteomes" id="UP001233999"/>
    </source>
</evidence>
<dbReference type="EMBL" id="JASPKZ010004913">
    <property type="protein sequence ID" value="KAJ9589748.1"/>
    <property type="molecule type" value="Genomic_DNA"/>
</dbReference>
<evidence type="ECO:0000313" key="1">
    <source>
        <dbReference type="EMBL" id="KAJ9589748.1"/>
    </source>
</evidence>
<sequence>LFQFNELISGERNKILMMSMTPRKTGNEKFQLKVIESGRQLKALDRLHIIYLNDNNWLNKNKRLTHTLRFTYTGDLYSVADVDMIEQFQTLLARYSCVKSIEGEFLLLPLVEITEFRFFSGPLRRSLHLCSLACKPYRYTGTGHKIISGINGTLSYNLSLQEVAVQTRVEGISTCNSNVDRRGLKFNNPSILMTLFGISDELAITHKMNLPTENCHTVKAQILLTSTYINGHVFH</sequence>
<organism evidence="1 2">
    <name type="scientific">Diploptera punctata</name>
    <name type="common">Pacific beetle cockroach</name>
    <dbReference type="NCBI Taxonomy" id="6984"/>
    <lineage>
        <taxon>Eukaryota</taxon>
        <taxon>Metazoa</taxon>
        <taxon>Ecdysozoa</taxon>
        <taxon>Arthropoda</taxon>
        <taxon>Hexapoda</taxon>
        <taxon>Insecta</taxon>
        <taxon>Pterygota</taxon>
        <taxon>Neoptera</taxon>
        <taxon>Polyneoptera</taxon>
        <taxon>Dictyoptera</taxon>
        <taxon>Blattodea</taxon>
        <taxon>Blaberoidea</taxon>
        <taxon>Blaberidae</taxon>
        <taxon>Diplopterinae</taxon>
        <taxon>Diploptera</taxon>
    </lineage>
</organism>
<dbReference type="Proteomes" id="UP001233999">
    <property type="component" value="Unassembled WGS sequence"/>
</dbReference>
<feature type="non-terminal residue" evidence="1">
    <location>
        <position position="1"/>
    </location>
</feature>
<feature type="non-terminal residue" evidence="1">
    <location>
        <position position="235"/>
    </location>
</feature>
<name>A0AAD8A1I2_DIPPU</name>